<protein>
    <recommendedName>
        <fullName evidence="5">Or membrane protein</fullName>
    </recommendedName>
</protein>
<dbReference type="AlphaFoldDB" id="A0A0F6SRG5"/>
<gene>
    <name evidence="3" type="ORF">YH66_10320</name>
</gene>
<dbReference type="Proteomes" id="UP000034037">
    <property type="component" value="Chromosome"/>
</dbReference>
<keyword evidence="4" id="KW-1185">Reference proteome</keyword>
<evidence type="ECO:0000256" key="2">
    <source>
        <dbReference type="SAM" id="SignalP"/>
    </source>
</evidence>
<feature type="chain" id="PRO_5002509625" description="Or membrane protein" evidence="2">
    <location>
        <begin position="28"/>
        <end position="169"/>
    </location>
</feature>
<feature type="compositionally biased region" description="Low complexity" evidence="1">
    <location>
        <begin position="61"/>
        <end position="72"/>
    </location>
</feature>
<dbReference type="EMBL" id="CP011309">
    <property type="protein sequence ID" value="AKF27919.1"/>
    <property type="molecule type" value="Genomic_DNA"/>
</dbReference>
<proteinExistence type="predicted"/>
<feature type="region of interest" description="Disordered" evidence="1">
    <location>
        <begin position="42"/>
        <end position="99"/>
    </location>
</feature>
<feature type="signal peptide" evidence="2">
    <location>
        <begin position="1"/>
        <end position="27"/>
    </location>
</feature>
<evidence type="ECO:0000313" key="4">
    <source>
        <dbReference type="Proteomes" id="UP000034037"/>
    </source>
</evidence>
<dbReference type="InterPro" id="IPR006311">
    <property type="entry name" value="TAT_signal"/>
</dbReference>
<organism evidence="3 4">
    <name type="scientific">[Brevibacterium] flavum</name>
    <dbReference type="NCBI Taxonomy" id="92706"/>
    <lineage>
        <taxon>Bacteria</taxon>
        <taxon>Bacillati</taxon>
        <taxon>Actinomycetota</taxon>
        <taxon>Actinomycetes</taxon>
        <taxon>Mycobacteriales</taxon>
        <taxon>Corynebacteriaceae</taxon>
        <taxon>Corynebacterium</taxon>
    </lineage>
</organism>
<evidence type="ECO:0008006" key="5">
    <source>
        <dbReference type="Google" id="ProtNLM"/>
    </source>
</evidence>
<sequence length="169" mass="17666">MSLRRSTLTLVTASAVALSVFTPVAQAQSSDALTQLSDNITSSQILDDDGNPVDGNETWPGSSEGSSMLSSGDIPAAPSLSSSGKDTSDDDDEISEEQQALIDRLSEMPVIGSIVSPPEWLAIPFAVLQGLLAITTLASTAASFMVTVDPSFKQTLRDMLTQFGINVDA</sequence>
<dbReference type="RefSeq" id="WP_003860413.1">
    <property type="nucleotide sequence ID" value="NZ_CP011309.1"/>
</dbReference>
<dbReference type="PATRIC" id="fig|92706.3.peg.2165"/>
<keyword evidence="2" id="KW-0732">Signal</keyword>
<dbReference type="HOGENOM" id="CLU_1632594_0_0_11"/>
<name>A0A0F6SRG5_9CORY</name>
<reference evidence="3 4" key="1">
    <citation type="submission" date="2015-04" db="EMBL/GenBank/DDBJ databases">
        <title>Complete Genome Sequence of Brevibacterium flavum ATCC 15168.</title>
        <authorList>
            <person name="Ahn J."/>
            <person name="Park G."/>
            <person name="Jeon W."/>
            <person name="Jang Y."/>
            <person name="Jang M."/>
            <person name="Lee H."/>
            <person name="Lee H."/>
        </authorList>
    </citation>
    <scope>NUCLEOTIDE SEQUENCE [LARGE SCALE GENOMIC DNA]</scope>
    <source>
        <strain evidence="3 4">ATCC 15168</strain>
    </source>
</reference>
<evidence type="ECO:0000256" key="1">
    <source>
        <dbReference type="SAM" id="MobiDB-lite"/>
    </source>
</evidence>
<accession>A0A0F6SRG5</accession>
<evidence type="ECO:0000313" key="3">
    <source>
        <dbReference type="EMBL" id="AKF27919.1"/>
    </source>
</evidence>
<dbReference type="PROSITE" id="PS51318">
    <property type="entry name" value="TAT"/>
    <property type="match status" value="1"/>
</dbReference>